<evidence type="ECO:0000313" key="1">
    <source>
        <dbReference type="EMBL" id="RNA25108.1"/>
    </source>
</evidence>
<comment type="caution">
    <text evidence="1">The sequence shown here is derived from an EMBL/GenBank/DDBJ whole genome shotgun (WGS) entry which is preliminary data.</text>
</comment>
<sequence length="72" mass="8220">MPQFEECKLTNKLVTVMGSNSSGRRRIIYNFFSQTVQQVLSVVIEIAIKSKYVLAFYGIQSTISFSDQSFIM</sequence>
<keyword evidence="2" id="KW-1185">Reference proteome</keyword>
<gene>
    <name evidence="1" type="ORF">BpHYR1_027380</name>
</gene>
<organism evidence="1 2">
    <name type="scientific">Brachionus plicatilis</name>
    <name type="common">Marine rotifer</name>
    <name type="synonym">Brachionus muelleri</name>
    <dbReference type="NCBI Taxonomy" id="10195"/>
    <lineage>
        <taxon>Eukaryota</taxon>
        <taxon>Metazoa</taxon>
        <taxon>Spiralia</taxon>
        <taxon>Gnathifera</taxon>
        <taxon>Rotifera</taxon>
        <taxon>Eurotatoria</taxon>
        <taxon>Monogononta</taxon>
        <taxon>Pseudotrocha</taxon>
        <taxon>Ploima</taxon>
        <taxon>Brachionidae</taxon>
        <taxon>Brachionus</taxon>
    </lineage>
</organism>
<protein>
    <submittedName>
        <fullName evidence="1">Uncharacterized protein</fullName>
    </submittedName>
</protein>
<dbReference type="Proteomes" id="UP000276133">
    <property type="component" value="Unassembled WGS sequence"/>
</dbReference>
<reference evidence="1 2" key="1">
    <citation type="journal article" date="2018" name="Sci. Rep.">
        <title>Genomic signatures of local adaptation to the degree of environmental predictability in rotifers.</title>
        <authorList>
            <person name="Franch-Gras L."/>
            <person name="Hahn C."/>
            <person name="Garcia-Roger E.M."/>
            <person name="Carmona M.J."/>
            <person name="Serra M."/>
            <person name="Gomez A."/>
        </authorList>
    </citation>
    <scope>NUCLEOTIDE SEQUENCE [LARGE SCALE GENOMIC DNA]</scope>
    <source>
        <strain evidence="1">HYR1</strain>
    </source>
</reference>
<dbReference type="EMBL" id="REGN01002975">
    <property type="protein sequence ID" value="RNA25108.1"/>
    <property type="molecule type" value="Genomic_DNA"/>
</dbReference>
<dbReference type="AlphaFoldDB" id="A0A3M7RP99"/>
<proteinExistence type="predicted"/>
<name>A0A3M7RP99_BRAPC</name>
<accession>A0A3M7RP99</accession>
<evidence type="ECO:0000313" key="2">
    <source>
        <dbReference type="Proteomes" id="UP000276133"/>
    </source>
</evidence>